<evidence type="ECO:0000256" key="1">
    <source>
        <dbReference type="SAM" id="MobiDB-lite"/>
    </source>
</evidence>
<protein>
    <submittedName>
        <fullName evidence="2">GDP-fucose protein O-fucosyltransferase</fullName>
    </submittedName>
</protein>
<sequence>MPARISSSASSSSSSSSSLLLSLPSWLTFTSSSLLSEEEEEERRLQHKRHNASRVGEIYYTIMVDAANGIVQEQNRTRTAPPQPIDLPSHQQQRPLNKTPPKKGARRNIPQQQQQLQLQLEQQQRLQENSRQQKETLQQEIPSSRQQSTGQSHPIQTVVPSVQTVQRQELLNSTLKLTKTAGIGHPPPPGPKTVRNTTTTTTTTSSINNNNNDTAPMTIPFRNTTDTSKFHFLTKALLKGEKVFLYQRNQMTGFGSVMLTFFMFCIYYEEHHDRRTAILDDTFSQTYRKSKEVGLQGFLNFNFHVMNTPEEYQRVFQELKQVQMGHLTNEDDWVEHMWNETTTKDYPVLRIRQFKDPRYFQDKRKEIFGLYKYGGNDPRMFERISQRICDNVSFNDELLRDVHVILRNASIPDYAYSVQANLIFDHHNTNTNNNTNYNINPSTPSSSSSTPSSPSPSPSLGPTVAFHVRRGDKVHGKRTESRLYLEDMYVDTMLQIPDIPLQDIQHCYVATDEYNVTLGLKESLLQRNITCQLHYLVPPNRDKDNLSDRHSQDDTKMFFTELYMLTHATYFVGTFNSNVGAFVAAFRRCHWEGGIGSMSDRYHHFFHSYGVDRENWFIRK</sequence>
<reference evidence="2" key="2">
    <citation type="submission" date="2021-04" db="EMBL/GenBank/DDBJ databases">
        <authorList>
            <person name="Podell S."/>
        </authorList>
    </citation>
    <scope>NUCLEOTIDE SEQUENCE</scope>
    <source>
        <strain evidence="2">Hildebrandi</strain>
    </source>
</reference>
<feature type="region of interest" description="Disordered" evidence="1">
    <location>
        <begin position="76"/>
        <end position="154"/>
    </location>
</feature>
<dbReference type="Proteomes" id="UP000693970">
    <property type="component" value="Unassembled WGS sequence"/>
</dbReference>
<dbReference type="OrthoDB" id="418905at2759"/>
<proteinExistence type="predicted"/>
<organism evidence="2 3">
    <name type="scientific">Nitzschia inconspicua</name>
    <dbReference type="NCBI Taxonomy" id="303405"/>
    <lineage>
        <taxon>Eukaryota</taxon>
        <taxon>Sar</taxon>
        <taxon>Stramenopiles</taxon>
        <taxon>Ochrophyta</taxon>
        <taxon>Bacillariophyta</taxon>
        <taxon>Bacillariophyceae</taxon>
        <taxon>Bacillariophycidae</taxon>
        <taxon>Bacillariales</taxon>
        <taxon>Bacillariaceae</taxon>
        <taxon>Nitzschia</taxon>
    </lineage>
</organism>
<evidence type="ECO:0000313" key="3">
    <source>
        <dbReference type="Proteomes" id="UP000693970"/>
    </source>
</evidence>
<accession>A0A9K3LWW6</accession>
<feature type="region of interest" description="Disordered" evidence="1">
    <location>
        <begin position="433"/>
        <end position="464"/>
    </location>
</feature>
<comment type="caution">
    <text evidence="2">The sequence shown here is derived from an EMBL/GenBank/DDBJ whole genome shotgun (WGS) entry which is preliminary data.</text>
</comment>
<feature type="region of interest" description="Disordered" evidence="1">
    <location>
        <begin position="179"/>
        <end position="218"/>
    </location>
</feature>
<feature type="compositionally biased region" description="Low complexity" evidence="1">
    <location>
        <begin position="196"/>
        <end position="214"/>
    </location>
</feature>
<reference evidence="2" key="1">
    <citation type="journal article" date="2021" name="Sci. Rep.">
        <title>Diploid genomic architecture of Nitzschia inconspicua, an elite biomass production diatom.</title>
        <authorList>
            <person name="Oliver A."/>
            <person name="Podell S."/>
            <person name="Pinowska A."/>
            <person name="Traller J.C."/>
            <person name="Smith S.R."/>
            <person name="McClure R."/>
            <person name="Beliaev A."/>
            <person name="Bohutskyi P."/>
            <person name="Hill E.A."/>
            <person name="Rabines A."/>
            <person name="Zheng H."/>
            <person name="Allen L.Z."/>
            <person name="Kuo A."/>
            <person name="Grigoriev I.V."/>
            <person name="Allen A.E."/>
            <person name="Hazlebeck D."/>
            <person name="Allen E.E."/>
        </authorList>
    </citation>
    <scope>NUCLEOTIDE SEQUENCE</scope>
    <source>
        <strain evidence="2">Hildebrandi</strain>
    </source>
</reference>
<feature type="compositionally biased region" description="Polar residues" evidence="1">
    <location>
        <begin position="135"/>
        <end position="154"/>
    </location>
</feature>
<evidence type="ECO:0000313" key="2">
    <source>
        <dbReference type="EMBL" id="KAG7369594.1"/>
    </source>
</evidence>
<name>A0A9K3LWW6_9STRA</name>
<dbReference type="EMBL" id="JAGRRH010000005">
    <property type="protein sequence ID" value="KAG7369594.1"/>
    <property type="molecule type" value="Genomic_DNA"/>
</dbReference>
<feature type="compositionally biased region" description="Low complexity" evidence="1">
    <location>
        <begin position="433"/>
        <end position="452"/>
    </location>
</feature>
<feature type="compositionally biased region" description="Low complexity" evidence="1">
    <location>
        <begin position="111"/>
        <end position="130"/>
    </location>
</feature>
<gene>
    <name evidence="2" type="ORF">IV203_027340</name>
</gene>
<dbReference type="AlphaFoldDB" id="A0A9K3LWW6"/>
<keyword evidence="3" id="KW-1185">Reference proteome</keyword>